<dbReference type="InterPro" id="IPR009057">
    <property type="entry name" value="Homeodomain-like_sf"/>
</dbReference>
<dbReference type="OrthoDB" id="296452at2"/>
<sequence length="286" mass="32853">MSATRDRLIAQAKEYVELPDVRITSRDFLRRMKVSPNTLYRHFPSGGWSELLDAAGVSNRRRKSGTAAPSWDRKRLVKRLREFVKTHPDTLLTQERFCSHAGIARATIRRHFPEKGWSDLKREAGEDPGWQTEGRSRYTLRQILDGYGDVRRYLGNVRVTTTQLDRHAGFSLATIYKHFGSIEKLHINWEAYDRTGKVPDPLLEPPPEKIKPNHNLYDFPPLPPLLPQEPLPWLADPVPERLMDPTNPPPPIPTPSPPQTLEEKYAHISDEAIRKELLRRRQAAGG</sequence>
<proteinExistence type="predicted"/>
<dbReference type="AlphaFoldDB" id="A0A517QXU5"/>
<organism evidence="2 3">
    <name type="scientific">Stratiformator vulcanicus</name>
    <dbReference type="NCBI Taxonomy" id="2527980"/>
    <lineage>
        <taxon>Bacteria</taxon>
        <taxon>Pseudomonadati</taxon>
        <taxon>Planctomycetota</taxon>
        <taxon>Planctomycetia</taxon>
        <taxon>Planctomycetales</taxon>
        <taxon>Planctomycetaceae</taxon>
        <taxon>Stratiformator</taxon>
    </lineage>
</organism>
<feature type="compositionally biased region" description="Pro residues" evidence="1">
    <location>
        <begin position="246"/>
        <end position="258"/>
    </location>
</feature>
<keyword evidence="3" id="KW-1185">Reference proteome</keyword>
<name>A0A517QXU5_9PLAN</name>
<protein>
    <submittedName>
        <fullName evidence="2">Division inhibitor protein</fullName>
    </submittedName>
</protein>
<accession>A0A517QXU5</accession>
<dbReference type="EMBL" id="CP036268">
    <property type="protein sequence ID" value="QDT36472.1"/>
    <property type="molecule type" value="Genomic_DNA"/>
</dbReference>
<evidence type="ECO:0000313" key="2">
    <source>
        <dbReference type="EMBL" id="QDT36472.1"/>
    </source>
</evidence>
<dbReference type="KEGG" id="svp:Pan189_08290"/>
<evidence type="ECO:0000313" key="3">
    <source>
        <dbReference type="Proteomes" id="UP000317318"/>
    </source>
</evidence>
<feature type="region of interest" description="Disordered" evidence="1">
    <location>
        <begin position="235"/>
        <end position="261"/>
    </location>
</feature>
<reference evidence="2 3" key="1">
    <citation type="submission" date="2019-02" db="EMBL/GenBank/DDBJ databases">
        <title>Deep-cultivation of Planctomycetes and their phenomic and genomic characterization uncovers novel biology.</title>
        <authorList>
            <person name="Wiegand S."/>
            <person name="Jogler M."/>
            <person name="Boedeker C."/>
            <person name="Pinto D."/>
            <person name="Vollmers J."/>
            <person name="Rivas-Marin E."/>
            <person name="Kohn T."/>
            <person name="Peeters S.H."/>
            <person name="Heuer A."/>
            <person name="Rast P."/>
            <person name="Oberbeckmann S."/>
            <person name="Bunk B."/>
            <person name="Jeske O."/>
            <person name="Meyerdierks A."/>
            <person name="Storesund J.E."/>
            <person name="Kallscheuer N."/>
            <person name="Luecker S."/>
            <person name="Lage O.M."/>
            <person name="Pohl T."/>
            <person name="Merkel B.J."/>
            <person name="Hornburger P."/>
            <person name="Mueller R.-W."/>
            <person name="Bruemmer F."/>
            <person name="Labrenz M."/>
            <person name="Spormann A.M."/>
            <person name="Op den Camp H."/>
            <person name="Overmann J."/>
            <person name="Amann R."/>
            <person name="Jetten M.S.M."/>
            <person name="Mascher T."/>
            <person name="Medema M.H."/>
            <person name="Devos D.P."/>
            <person name="Kaster A.-K."/>
            <person name="Ovreas L."/>
            <person name="Rohde M."/>
            <person name="Galperin M.Y."/>
            <person name="Jogler C."/>
        </authorList>
    </citation>
    <scope>NUCLEOTIDE SEQUENCE [LARGE SCALE GENOMIC DNA]</scope>
    <source>
        <strain evidence="2 3">Pan189</strain>
    </source>
</reference>
<dbReference type="Proteomes" id="UP000317318">
    <property type="component" value="Chromosome"/>
</dbReference>
<evidence type="ECO:0000256" key="1">
    <source>
        <dbReference type="SAM" id="MobiDB-lite"/>
    </source>
</evidence>
<gene>
    <name evidence="2" type="ORF">Pan189_08290</name>
</gene>
<dbReference type="RefSeq" id="WP_145362674.1">
    <property type="nucleotide sequence ID" value="NZ_CP036268.1"/>
</dbReference>
<dbReference type="SUPFAM" id="SSF46689">
    <property type="entry name" value="Homeodomain-like"/>
    <property type="match status" value="2"/>
</dbReference>